<evidence type="ECO:0000313" key="2">
    <source>
        <dbReference type="Proteomes" id="UP000236214"/>
    </source>
</evidence>
<name>A0A2H6CQM8_TETHA</name>
<reference evidence="1 2" key="1">
    <citation type="submission" date="2016-05" db="EMBL/GenBank/DDBJ databases">
        <title>Whole genome sequencing of Tetragenococcus halophilus subsp. halophilus NISL 7118.</title>
        <authorList>
            <person name="Shiwa Y."/>
            <person name="Nishimura I."/>
            <person name="Yoshikawa H."/>
            <person name="Koyama Y."/>
            <person name="Oguma T."/>
        </authorList>
    </citation>
    <scope>NUCLEOTIDE SEQUENCE [LARGE SCALE GENOMIC DNA]</scope>
    <source>
        <strain evidence="1 2">NISL 7118</strain>
    </source>
</reference>
<protein>
    <submittedName>
        <fullName evidence="1">Uncharacterized protein</fullName>
    </submittedName>
</protein>
<gene>
    <name evidence="1" type="ORF">TEHN7118_0087</name>
</gene>
<organism evidence="1 2">
    <name type="scientific">Tetragenococcus halophilus subsp. halophilus</name>
    <dbReference type="NCBI Taxonomy" id="1513897"/>
    <lineage>
        <taxon>Bacteria</taxon>
        <taxon>Bacillati</taxon>
        <taxon>Bacillota</taxon>
        <taxon>Bacilli</taxon>
        <taxon>Lactobacillales</taxon>
        <taxon>Enterococcaceae</taxon>
        <taxon>Tetragenococcus</taxon>
    </lineage>
</organism>
<comment type="caution">
    <text evidence="1">The sequence shown here is derived from an EMBL/GenBank/DDBJ whole genome shotgun (WGS) entry which is preliminary data.</text>
</comment>
<dbReference type="EMBL" id="BDEC01000004">
    <property type="protein sequence ID" value="GBD67281.1"/>
    <property type="molecule type" value="Genomic_DNA"/>
</dbReference>
<dbReference type="AlphaFoldDB" id="A0A2H6CQM8"/>
<keyword evidence="2" id="KW-1185">Reference proteome</keyword>
<dbReference type="RefSeq" id="WP_061841081.1">
    <property type="nucleotide sequence ID" value="NZ_BDEC01000004.1"/>
</dbReference>
<proteinExistence type="predicted"/>
<dbReference type="GeneID" id="64053518"/>
<dbReference type="Proteomes" id="UP000236214">
    <property type="component" value="Unassembled WGS sequence"/>
</dbReference>
<sequence>MGVDNVNKAIDRTLRNTVHREIGCFTDEVNKAEKIYFLTTVSSKRIATFFDSIKALPLSENRSDITDRDLLIVFDSELNGNSRFYDLAASFKNSSGHVAGIVVDRKLDYIAYVDELLGININQADIEKYEVDQIFGKTVDVLLDEVDKKVLHFEAK</sequence>
<accession>A0A2H6CQM8</accession>
<evidence type="ECO:0000313" key="1">
    <source>
        <dbReference type="EMBL" id="GBD67281.1"/>
    </source>
</evidence>